<organism evidence="1">
    <name type="scientific">Klosneuvirus KNV1</name>
    <dbReference type="NCBI Taxonomy" id="1977640"/>
    <lineage>
        <taxon>Viruses</taxon>
        <taxon>Varidnaviria</taxon>
        <taxon>Bamfordvirae</taxon>
        <taxon>Nucleocytoviricota</taxon>
        <taxon>Megaviricetes</taxon>
        <taxon>Imitervirales</taxon>
        <taxon>Mimiviridae</taxon>
        <taxon>Klosneuvirinae</taxon>
        <taxon>Klosneuvirus</taxon>
    </lineage>
</organism>
<evidence type="ECO:0000313" key="1">
    <source>
        <dbReference type="EMBL" id="ARF12526.1"/>
    </source>
</evidence>
<accession>A0A1V0SLF1</accession>
<reference evidence="1" key="1">
    <citation type="journal article" date="2017" name="Science">
        <title>Giant viruses with an expanded complement of translation system components.</title>
        <authorList>
            <person name="Schulz F."/>
            <person name="Yutin N."/>
            <person name="Ivanova N.N."/>
            <person name="Ortega D.R."/>
            <person name="Lee T.K."/>
            <person name="Vierheilig J."/>
            <person name="Daims H."/>
            <person name="Horn M."/>
            <person name="Wagner M."/>
            <person name="Jensen G.J."/>
            <person name="Kyrpides N.C."/>
            <person name="Koonin E.V."/>
            <person name="Woyke T."/>
        </authorList>
    </citation>
    <scope>NUCLEOTIDE SEQUENCE</scope>
    <source>
        <strain evidence="1">KNV1</strain>
    </source>
</reference>
<proteinExistence type="predicted"/>
<gene>
    <name evidence="1" type="ORF">Klosneuvirus_6_88</name>
</gene>
<dbReference type="EMBL" id="KY684113">
    <property type="protein sequence ID" value="ARF12526.1"/>
    <property type="molecule type" value="Genomic_DNA"/>
</dbReference>
<sequence>MCNCGCQCKGKKQKCCKPRHHVRRCPTEVKKVCGCEAKLTVTVHKPAKKFHVHKEKCEKKQECHKACAHGCSNAYLCCDRAGCGYNFGLDFINDN</sequence>
<name>A0A1V0SLF1_9VIRU</name>
<protein>
    <submittedName>
        <fullName evidence="1">Uncharacterized protein</fullName>
    </submittedName>
</protein>